<protein>
    <submittedName>
        <fullName evidence="9">Uncharacterized protein</fullName>
    </submittedName>
</protein>
<dbReference type="InterPro" id="IPR000276">
    <property type="entry name" value="GPCR_Rhodpsn"/>
</dbReference>
<dbReference type="GO" id="GO:0004930">
    <property type="term" value="F:G protein-coupled receptor activity"/>
    <property type="evidence" value="ECO:0007669"/>
    <property type="project" value="UniProtKB-KW"/>
</dbReference>
<keyword evidence="4" id="KW-1133">Transmembrane helix</keyword>
<dbReference type="CDD" id="cd00637">
    <property type="entry name" value="7tm_classA_rhodopsin-like"/>
    <property type="match status" value="1"/>
</dbReference>
<keyword evidence="7" id="KW-0675">Receptor</keyword>
<dbReference type="Gene3D" id="1.20.1070.10">
    <property type="entry name" value="Rhodopsin 7-helix transmembrane proteins"/>
    <property type="match status" value="1"/>
</dbReference>
<keyword evidence="3" id="KW-0812">Transmembrane</keyword>
<sequence length="359" mass="40762">MAITNVTFSTIDTNGSYGPKIQPMDDDNGSSRNEFDPVDYPDTARLVTIIGGAIILLGGLFLNSMTIKTIYKTPKLHNVTYLFLVLLNGNDIVFSVWSITFIVITDIYNKWIFGSGFCQAFAFVNGTLLGLELFMLMFITMSRYIKVVHPQYFNIIFTKKSIMGMILFAIIFVTACLLPPLTGMWGEIEYIARKNICSFKDKNDNYHMFLEGITVLLPLTVIIISYVRIYIVVHNQSKTLKRHSLMPNGDTKRPPSNTMLKRKERQLTKTLVALVVTFILSYTPYLVVAGVDKEIQYPILHRIATILLWSNSCWNNVVLVGMNSQFRDYWLAQLKCKDVPADHSPVVKRVSDSTNIPPE</sequence>
<keyword evidence="5" id="KW-0297">G-protein coupled receptor</keyword>
<evidence type="ECO:0000313" key="9">
    <source>
        <dbReference type="EMBL" id="CAH1786951.1"/>
    </source>
</evidence>
<dbReference type="PANTHER" id="PTHR24228">
    <property type="entry name" value="B2 BRADYKININ RECEPTOR/ANGIOTENSIN II RECEPTOR"/>
    <property type="match status" value="1"/>
</dbReference>
<accession>A0A8J1TYC1</accession>
<evidence type="ECO:0000256" key="7">
    <source>
        <dbReference type="ARBA" id="ARBA00023170"/>
    </source>
</evidence>
<keyword evidence="10" id="KW-1185">Reference proteome</keyword>
<dbReference type="SUPFAM" id="SSF81321">
    <property type="entry name" value="Family A G protein-coupled receptor-like"/>
    <property type="match status" value="1"/>
</dbReference>
<keyword evidence="6" id="KW-0472">Membrane</keyword>
<evidence type="ECO:0000256" key="6">
    <source>
        <dbReference type="ARBA" id="ARBA00023136"/>
    </source>
</evidence>
<keyword evidence="2" id="KW-1003">Cell membrane</keyword>
<dbReference type="PANTHER" id="PTHR24228:SF74">
    <property type="entry name" value="G-PROTEIN COUPLED RECEPTORS FAMILY 1 PROFILE DOMAIN-CONTAINING PROTEIN"/>
    <property type="match status" value="1"/>
</dbReference>
<evidence type="ECO:0000256" key="2">
    <source>
        <dbReference type="ARBA" id="ARBA00022475"/>
    </source>
</evidence>
<dbReference type="OrthoDB" id="10044919at2759"/>
<keyword evidence="8" id="KW-0807">Transducer</keyword>
<dbReference type="InterPro" id="IPR017452">
    <property type="entry name" value="GPCR_Rhodpsn_7TM"/>
</dbReference>
<dbReference type="Pfam" id="PF00001">
    <property type="entry name" value="7tm_1"/>
    <property type="match status" value="1"/>
</dbReference>
<dbReference type="Proteomes" id="UP000749559">
    <property type="component" value="Unassembled WGS sequence"/>
</dbReference>
<name>A0A8J1TYC1_OWEFU</name>
<evidence type="ECO:0000256" key="8">
    <source>
        <dbReference type="ARBA" id="ARBA00023224"/>
    </source>
</evidence>
<evidence type="ECO:0000256" key="1">
    <source>
        <dbReference type="ARBA" id="ARBA00004651"/>
    </source>
</evidence>
<evidence type="ECO:0000256" key="5">
    <source>
        <dbReference type="ARBA" id="ARBA00023040"/>
    </source>
</evidence>
<dbReference type="AlphaFoldDB" id="A0A8J1TYC1"/>
<evidence type="ECO:0000256" key="4">
    <source>
        <dbReference type="ARBA" id="ARBA00022989"/>
    </source>
</evidence>
<comment type="caution">
    <text evidence="9">The sequence shown here is derived from an EMBL/GenBank/DDBJ whole genome shotgun (WGS) entry which is preliminary data.</text>
</comment>
<dbReference type="GO" id="GO:0005886">
    <property type="term" value="C:plasma membrane"/>
    <property type="evidence" value="ECO:0007669"/>
    <property type="project" value="UniProtKB-SubCell"/>
</dbReference>
<gene>
    <name evidence="9" type="ORF">OFUS_LOCUS12747</name>
</gene>
<dbReference type="EMBL" id="CAIIXF020000006">
    <property type="protein sequence ID" value="CAH1786951.1"/>
    <property type="molecule type" value="Genomic_DNA"/>
</dbReference>
<evidence type="ECO:0000313" key="10">
    <source>
        <dbReference type="Proteomes" id="UP000749559"/>
    </source>
</evidence>
<dbReference type="PROSITE" id="PS50262">
    <property type="entry name" value="G_PROTEIN_RECEP_F1_2"/>
    <property type="match status" value="1"/>
</dbReference>
<evidence type="ECO:0000256" key="3">
    <source>
        <dbReference type="ARBA" id="ARBA00022692"/>
    </source>
</evidence>
<comment type="subcellular location">
    <subcellularLocation>
        <location evidence="1">Cell membrane</location>
        <topology evidence="1">Multi-pass membrane protein</topology>
    </subcellularLocation>
</comment>
<dbReference type="PRINTS" id="PR00237">
    <property type="entry name" value="GPCRRHODOPSN"/>
</dbReference>
<proteinExistence type="predicted"/>
<reference evidence="9" key="1">
    <citation type="submission" date="2022-03" db="EMBL/GenBank/DDBJ databases">
        <authorList>
            <person name="Martin C."/>
        </authorList>
    </citation>
    <scope>NUCLEOTIDE SEQUENCE</scope>
</reference>
<organism evidence="9 10">
    <name type="scientific">Owenia fusiformis</name>
    <name type="common">Polychaete worm</name>
    <dbReference type="NCBI Taxonomy" id="6347"/>
    <lineage>
        <taxon>Eukaryota</taxon>
        <taxon>Metazoa</taxon>
        <taxon>Spiralia</taxon>
        <taxon>Lophotrochozoa</taxon>
        <taxon>Annelida</taxon>
        <taxon>Polychaeta</taxon>
        <taxon>Sedentaria</taxon>
        <taxon>Canalipalpata</taxon>
        <taxon>Sabellida</taxon>
        <taxon>Oweniida</taxon>
        <taxon>Oweniidae</taxon>
        <taxon>Owenia</taxon>
    </lineage>
</organism>